<evidence type="ECO:0000256" key="1">
    <source>
        <dbReference type="ARBA" id="ARBA00023015"/>
    </source>
</evidence>
<dbReference type="Gene3D" id="1.10.10.10">
    <property type="entry name" value="Winged helix-like DNA-binding domain superfamily/Winged helix DNA-binding domain"/>
    <property type="match status" value="1"/>
</dbReference>
<keyword evidence="3" id="KW-0804">Transcription</keyword>
<sequence length="233" mass="25947">MTRVAIHDRIRREIEDRIMSGAWEAGHRLPPEHALMAEYGCSRMTVHKAIDGLVDRGLIERRKRAGSFVAAPKVHRAALEIPDVASEVAAQGKEYRLGLISRIEREADQRDRELLEIAGGPVLALHCLHRADGKPFALEERLISLVAVPAARDADFAQQSPGAWLLAHVPWTDARHRISAIAATRTIADRLAVPQGSPCLSVERWTWRNDARITYARQVYPGDRHALVASFLA</sequence>
<dbReference type="SMART" id="SM00345">
    <property type="entry name" value="HTH_GNTR"/>
    <property type="match status" value="1"/>
</dbReference>
<keyword evidence="2" id="KW-0238">DNA-binding</keyword>
<feature type="domain" description="HTH gntR-type" evidence="5">
    <location>
        <begin position="4"/>
        <end position="72"/>
    </location>
</feature>
<dbReference type="GO" id="GO:0045892">
    <property type="term" value="P:negative regulation of DNA-templated transcription"/>
    <property type="evidence" value="ECO:0007669"/>
    <property type="project" value="UniProtKB-UniRule"/>
</dbReference>
<dbReference type="Proteomes" id="UP000189818">
    <property type="component" value="Unassembled WGS sequence"/>
</dbReference>
<accession>A0A1T4ZQB0</accession>
<protein>
    <recommendedName>
        <fullName evidence="4">Histidine utilization repressor</fullName>
    </recommendedName>
</protein>
<dbReference type="GO" id="GO:0003700">
    <property type="term" value="F:DNA-binding transcription factor activity"/>
    <property type="evidence" value="ECO:0007669"/>
    <property type="project" value="UniProtKB-UniRule"/>
</dbReference>
<dbReference type="NCBIfam" id="TIGR02018">
    <property type="entry name" value="his_ut_repres"/>
    <property type="match status" value="1"/>
</dbReference>
<evidence type="ECO:0000313" key="7">
    <source>
        <dbReference type="Proteomes" id="UP000189818"/>
    </source>
</evidence>
<evidence type="ECO:0000313" key="6">
    <source>
        <dbReference type="EMBL" id="SKB24845.1"/>
    </source>
</evidence>
<dbReference type="PANTHER" id="PTHR44846">
    <property type="entry name" value="MANNOSYL-D-GLYCERATE TRANSPORT/METABOLISM SYSTEM REPRESSOR MNGR-RELATED"/>
    <property type="match status" value="1"/>
</dbReference>
<evidence type="ECO:0000256" key="2">
    <source>
        <dbReference type="ARBA" id="ARBA00023125"/>
    </source>
</evidence>
<evidence type="ECO:0000256" key="3">
    <source>
        <dbReference type="ARBA" id="ARBA00023163"/>
    </source>
</evidence>
<dbReference type="RefSeq" id="WP_079646016.1">
    <property type="nucleotide sequence ID" value="NZ_FUYM01000001.1"/>
</dbReference>
<dbReference type="FunFam" id="1.10.10.10:FF:000079">
    <property type="entry name" value="GntR family transcriptional regulator"/>
    <property type="match status" value="1"/>
</dbReference>
<dbReference type="InterPro" id="IPR010248">
    <property type="entry name" value="His_ut_repres"/>
</dbReference>
<dbReference type="EMBL" id="FUYM01000001">
    <property type="protein sequence ID" value="SKB24845.1"/>
    <property type="molecule type" value="Genomic_DNA"/>
</dbReference>
<reference evidence="7" key="1">
    <citation type="submission" date="2017-02" db="EMBL/GenBank/DDBJ databases">
        <authorList>
            <person name="Varghese N."/>
            <person name="Submissions S."/>
        </authorList>
    </citation>
    <scope>NUCLEOTIDE SEQUENCE [LARGE SCALE GENOMIC DNA]</scope>
    <source>
        <strain evidence="7">UM2</strain>
    </source>
</reference>
<evidence type="ECO:0000259" key="5">
    <source>
        <dbReference type="PROSITE" id="PS50949"/>
    </source>
</evidence>
<dbReference type="InterPro" id="IPR050679">
    <property type="entry name" value="Bact_HTH_transcr_reg"/>
</dbReference>
<keyword evidence="7" id="KW-1185">Reference proteome</keyword>
<dbReference type="GO" id="GO:0003677">
    <property type="term" value="F:DNA binding"/>
    <property type="evidence" value="ECO:0007669"/>
    <property type="project" value="UniProtKB-UniRule"/>
</dbReference>
<dbReference type="GO" id="GO:0006547">
    <property type="term" value="P:L-histidine metabolic process"/>
    <property type="evidence" value="ECO:0007669"/>
    <property type="project" value="UniProtKB-UniRule"/>
</dbReference>
<evidence type="ECO:0000256" key="4">
    <source>
        <dbReference type="NCBIfam" id="TIGR02018"/>
    </source>
</evidence>
<dbReference type="SUPFAM" id="SSF46785">
    <property type="entry name" value="Winged helix' DNA-binding domain"/>
    <property type="match status" value="1"/>
</dbReference>
<dbReference type="AlphaFoldDB" id="A0A1T4ZQB0"/>
<dbReference type="InterPro" id="IPR011663">
    <property type="entry name" value="UTRA"/>
</dbReference>
<dbReference type="PANTHER" id="PTHR44846:SF16">
    <property type="entry name" value="TRANSCRIPTIONAL REGULATOR PHNF-RELATED"/>
    <property type="match status" value="1"/>
</dbReference>
<dbReference type="Pfam" id="PF00392">
    <property type="entry name" value="GntR"/>
    <property type="match status" value="1"/>
</dbReference>
<dbReference type="InterPro" id="IPR000524">
    <property type="entry name" value="Tscrpt_reg_HTH_GntR"/>
</dbReference>
<dbReference type="SUPFAM" id="SSF64288">
    <property type="entry name" value="Chorismate lyase-like"/>
    <property type="match status" value="1"/>
</dbReference>
<keyword evidence="1" id="KW-0805">Transcription regulation</keyword>
<dbReference type="Pfam" id="PF07702">
    <property type="entry name" value="UTRA"/>
    <property type="match status" value="1"/>
</dbReference>
<dbReference type="InterPro" id="IPR036390">
    <property type="entry name" value="WH_DNA-bd_sf"/>
</dbReference>
<dbReference type="InterPro" id="IPR028978">
    <property type="entry name" value="Chorismate_lyase_/UTRA_dom_sf"/>
</dbReference>
<dbReference type="Gene3D" id="3.40.1410.10">
    <property type="entry name" value="Chorismate lyase-like"/>
    <property type="match status" value="1"/>
</dbReference>
<proteinExistence type="predicted"/>
<dbReference type="CDD" id="cd07377">
    <property type="entry name" value="WHTH_GntR"/>
    <property type="match status" value="1"/>
</dbReference>
<organism evidence="6 7">
    <name type="scientific">Rhizorhabdus histidinilytica</name>
    <dbReference type="NCBI Taxonomy" id="439228"/>
    <lineage>
        <taxon>Bacteria</taxon>
        <taxon>Pseudomonadati</taxon>
        <taxon>Pseudomonadota</taxon>
        <taxon>Alphaproteobacteria</taxon>
        <taxon>Sphingomonadales</taxon>
        <taxon>Sphingomonadaceae</taxon>
        <taxon>Rhizorhabdus</taxon>
    </lineage>
</organism>
<gene>
    <name evidence="6" type="ORF">SAMN06295920_10115</name>
</gene>
<dbReference type="OrthoDB" id="9808698at2"/>
<dbReference type="PROSITE" id="PS50949">
    <property type="entry name" value="HTH_GNTR"/>
    <property type="match status" value="1"/>
</dbReference>
<dbReference type="STRING" id="439228.SAMN06295920_10115"/>
<name>A0A1T4ZQB0_9SPHN</name>
<dbReference type="InterPro" id="IPR036388">
    <property type="entry name" value="WH-like_DNA-bd_sf"/>
</dbReference>
<dbReference type="SMART" id="SM00866">
    <property type="entry name" value="UTRA"/>
    <property type="match status" value="1"/>
</dbReference>
<dbReference type="PRINTS" id="PR00035">
    <property type="entry name" value="HTHGNTR"/>
</dbReference>